<feature type="region of interest" description="Disordered" evidence="10">
    <location>
        <begin position="1"/>
        <end position="26"/>
    </location>
</feature>
<evidence type="ECO:0000256" key="9">
    <source>
        <dbReference type="ARBA" id="ARBA00023328"/>
    </source>
</evidence>
<feature type="domain" description="Borealin C-terminal" evidence="12">
    <location>
        <begin position="181"/>
        <end position="213"/>
    </location>
</feature>
<dbReference type="InterPro" id="IPR018851">
    <property type="entry name" value="Borealin_N"/>
</dbReference>
<comment type="subcellular location">
    <subcellularLocation>
        <location evidence="2">Chromosome</location>
        <location evidence="2">Centromere</location>
    </subcellularLocation>
    <subcellularLocation>
        <location evidence="1">Nucleus</location>
    </subcellularLocation>
</comment>
<evidence type="ECO:0000256" key="7">
    <source>
        <dbReference type="ARBA" id="ARBA00023242"/>
    </source>
</evidence>
<protein>
    <submittedName>
        <fullName evidence="13">Uncharacterized protein</fullName>
    </submittedName>
</protein>
<evidence type="ECO:0000256" key="5">
    <source>
        <dbReference type="ARBA" id="ARBA00022618"/>
    </source>
</evidence>
<keyword evidence="5" id="KW-0132">Cell division</keyword>
<dbReference type="GO" id="GO:0000775">
    <property type="term" value="C:chromosome, centromeric region"/>
    <property type="evidence" value="ECO:0007669"/>
    <property type="project" value="UniProtKB-SubCell"/>
</dbReference>
<evidence type="ECO:0000256" key="6">
    <source>
        <dbReference type="ARBA" id="ARBA00022776"/>
    </source>
</evidence>
<organism evidence="13 14">
    <name type="scientific">Klebsormidium nitens</name>
    <name type="common">Green alga</name>
    <name type="synonym">Ulothrix nitens</name>
    <dbReference type="NCBI Taxonomy" id="105231"/>
    <lineage>
        <taxon>Eukaryota</taxon>
        <taxon>Viridiplantae</taxon>
        <taxon>Streptophyta</taxon>
        <taxon>Klebsormidiophyceae</taxon>
        <taxon>Klebsormidiales</taxon>
        <taxon>Klebsormidiaceae</taxon>
        <taxon>Klebsormidium</taxon>
    </lineage>
</organism>
<dbReference type="GO" id="GO:0051301">
    <property type="term" value="P:cell division"/>
    <property type="evidence" value="ECO:0007669"/>
    <property type="project" value="UniProtKB-KW"/>
</dbReference>
<keyword evidence="14" id="KW-1185">Reference proteome</keyword>
<dbReference type="InterPro" id="IPR018867">
    <property type="entry name" value="Cell_div_borealin"/>
</dbReference>
<reference evidence="13 14" key="1">
    <citation type="journal article" date="2014" name="Nat. Commun.">
        <title>Klebsormidium flaccidum genome reveals primary factors for plant terrestrial adaptation.</title>
        <authorList>
            <person name="Hori K."/>
            <person name="Maruyama F."/>
            <person name="Fujisawa T."/>
            <person name="Togashi T."/>
            <person name="Yamamoto N."/>
            <person name="Seo M."/>
            <person name="Sato S."/>
            <person name="Yamada T."/>
            <person name="Mori H."/>
            <person name="Tajima N."/>
            <person name="Moriyama T."/>
            <person name="Ikeuchi M."/>
            <person name="Watanabe M."/>
            <person name="Wada H."/>
            <person name="Kobayashi K."/>
            <person name="Saito M."/>
            <person name="Masuda T."/>
            <person name="Sasaki-Sekimoto Y."/>
            <person name="Mashiguchi K."/>
            <person name="Awai K."/>
            <person name="Shimojima M."/>
            <person name="Masuda S."/>
            <person name="Iwai M."/>
            <person name="Nobusawa T."/>
            <person name="Narise T."/>
            <person name="Kondo S."/>
            <person name="Saito H."/>
            <person name="Sato R."/>
            <person name="Murakawa M."/>
            <person name="Ihara Y."/>
            <person name="Oshima-Yamada Y."/>
            <person name="Ohtaka K."/>
            <person name="Satoh M."/>
            <person name="Sonobe K."/>
            <person name="Ishii M."/>
            <person name="Ohtani R."/>
            <person name="Kanamori-Sato M."/>
            <person name="Honoki R."/>
            <person name="Miyazaki D."/>
            <person name="Mochizuki H."/>
            <person name="Umetsu J."/>
            <person name="Higashi K."/>
            <person name="Shibata D."/>
            <person name="Kamiya Y."/>
            <person name="Sato N."/>
            <person name="Nakamura Y."/>
            <person name="Tabata S."/>
            <person name="Ida S."/>
            <person name="Kurokawa K."/>
            <person name="Ohta H."/>
        </authorList>
    </citation>
    <scope>NUCLEOTIDE SEQUENCE [LARGE SCALE GENOMIC DNA]</scope>
    <source>
        <strain evidence="13 14">NIES-2285</strain>
    </source>
</reference>
<evidence type="ECO:0000259" key="11">
    <source>
        <dbReference type="Pfam" id="PF10444"/>
    </source>
</evidence>
<dbReference type="EMBL" id="DF237469">
    <property type="protein sequence ID" value="GAQ89426.1"/>
    <property type="molecule type" value="Genomic_DNA"/>
</dbReference>
<name>A0A1Y1IL04_KLENI</name>
<evidence type="ECO:0000259" key="12">
    <source>
        <dbReference type="Pfam" id="PF10512"/>
    </source>
</evidence>
<keyword evidence="7" id="KW-0539">Nucleus</keyword>
<evidence type="ECO:0000256" key="3">
    <source>
        <dbReference type="ARBA" id="ARBA00009914"/>
    </source>
</evidence>
<evidence type="ECO:0000256" key="1">
    <source>
        <dbReference type="ARBA" id="ARBA00004123"/>
    </source>
</evidence>
<keyword evidence="9" id="KW-0137">Centromere</keyword>
<dbReference type="Pfam" id="PF10512">
    <property type="entry name" value="Borealin"/>
    <property type="match status" value="1"/>
</dbReference>
<comment type="similarity">
    <text evidence="3">Belongs to the borealin family.</text>
</comment>
<keyword evidence="4" id="KW-0158">Chromosome</keyword>
<feature type="compositionally biased region" description="Polar residues" evidence="10">
    <location>
        <begin position="166"/>
        <end position="191"/>
    </location>
</feature>
<gene>
    <name evidence="13" type="ORF">KFL_005200070</name>
</gene>
<feature type="domain" description="Borealin N-terminal" evidence="11">
    <location>
        <begin position="34"/>
        <end position="86"/>
    </location>
</feature>
<evidence type="ECO:0000256" key="4">
    <source>
        <dbReference type="ARBA" id="ARBA00022454"/>
    </source>
</evidence>
<evidence type="ECO:0000256" key="10">
    <source>
        <dbReference type="SAM" id="MobiDB-lite"/>
    </source>
</evidence>
<evidence type="ECO:0000313" key="14">
    <source>
        <dbReference type="Proteomes" id="UP000054558"/>
    </source>
</evidence>
<dbReference type="GO" id="GO:0005634">
    <property type="term" value="C:nucleus"/>
    <property type="evidence" value="ECO:0007669"/>
    <property type="project" value="UniProtKB-SubCell"/>
</dbReference>
<dbReference type="PANTHER" id="PTHR16040:SF7">
    <property type="entry name" value="AUSTRALIN, ISOFORM A-RELATED"/>
    <property type="match status" value="1"/>
</dbReference>
<feature type="region of interest" description="Disordered" evidence="10">
    <location>
        <begin position="106"/>
        <end position="193"/>
    </location>
</feature>
<accession>A0A1Y1IL04</accession>
<evidence type="ECO:0000313" key="13">
    <source>
        <dbReference type="EMBL" id="GAQ89426.1"/>
    </source>
</evidence>
<dbReference type="InterPro" id="IPR046466">
    <property type="entry name" value="Borealin_C"/>
</dbReference>
<dbReference type="Proteomes" id="UP000054558">
    <property type="component" value="Unassembled WGS sequence"/>
</dbReference>
<dbReference type="Pfam" id="PF10444">
    <property type="entry name" value="Nbl1_Borealin_N"/>
    <property type="match status" value="1"/>
</dbReference>
<proteinExistence type="inferred from homology"/>
<keyword evidence="6" id="KW-0498">Mitosis</keyword>
<sequence length="303" mass="32323">MPRARPPLADKSTNEPDGRQDASNAGYKRLVRSLKDFLEEIDHEVEERCAKIMDMEQTAIQELRERLTALVMGLPSKTRSMALVAFREQSAEPAVTMGQVNARMPTGGSVAATPEPQSKGGHGQGTAAPIADMPSVGRTTRKRARELAAGAVEQPVPETGGRTLRPRQSNSQALATPVSSHIRGSSSTAATPATVRLPRPNEAVFSFNGSPIGSFQDGLLTPLAFRPQPHATPMLTGISRPRGRGQSEEPGADLAISIDLGGGRALQIKSAQDLDALDSDLKRLAYEQVEAMNAFTAKLTARV</sequence>
<dbReference type="PANTHER" id="PTHR16040">
    <property type="entry name" value="AUSTRALIN, ISOFORM A-RELATED"/>
    <property type="match status" value="1"/>
</dbReference>
<keyword evidence="8" id="KW-0131">Cell cycle</keyword>
<dbReference type="AlphaFoldDB" id="A0A1Y1IL04"/>
<evidence type="ECO:0000256" key="2">
    <source>
        <dbReference type="ARBA" id="ARBA00004584"/>
    </source>
</evidence>
<evidence type="ECO:0000256" key="8">
    <source>
        <dbReference type="ARBA" id="ARBA00023306"/>
    </source>
</evidence>
<dbReference type="Gene3D" id="6.10.250.1900">
    <property type="match status" value="1"/>
</dbReference>